<dbReference type="Proteomes" id="UP001597045">
    <property type="component" value="Unassembled WGS sequence"/>
</dbReference>
<gene>
    <name evidence="1" type="ORF">ACFQ1S_00250</name>
</gene>
<sequence length="395" mass="43289">MPDPDRGHAVEDYARRLAGGLGVPDFVYEPELDQRGRGVREISDGLLVAGQDGVILQVKSRNEDAAKTDTAEKAAAWCQKVGRKAQSQARGRKRTLLRGSVQVRSLRGFERILPDATDWPLVVIIHHPGAPAVRFSPASDTLFMSLSDWLNLHRMIRSTAGVIAYVQRALASGISVGLGNEADRYKQLAAADLDACGTLSAFPTLPPVGLDEKDELYAALVDELIEKLADSTNAGFHPDHYLRIVEQLDRIPLIGRIRLGAKMTRTLSAMHEAKDQRSFMALSSDDPLVGDRLGIIYDYFDVAAHGPGGERFAMDVDCYAFLRQQQALETGAALDSATLAIGVLHHPQLGRRYKYAWVQGLPPPMPAAVRAYWEDQYGTARVSWTHRPSCPALSG</sequence>
<reference evidence="2" key="1">
    <citation type="journal article" date="2019" name="Int. J. Syst. Evol. Microbiol.">
        <title>The Global Catalogue of Microorganisms (GCM) 10K type strain sequencing project: providing services to taxonomists for standard genome sequencing and annotation.</title>
        <authorList>
            <consortium name="The Broad Institute Genomics Platform"/>
            <consortium name="The Broad Institute Genome Sequencing Center for Infectious Disease"/>
            <person name="Wu L."/>
            <person name="Ma J."/>
        </authorList>
    </citation>
    <scope>NUCLEOTIDE SEQUENCE [LARGE SCALE GENOMIC DNA]</scope>
    <source>
        <strain evidence="2">JCM 31486</strain>
    </source>
</reference>
<accession>A0ABW3M0S4</accession>
<evidence type="ECO:0008006" key="3">
    <source>
        <dbReference type="Google" id="ProtNLM"/>
    </source>
</evidence>
<comment type="caution">
    <text evidence="1">The sequence shown here is derived from an EMBL/GenBank/DDBJ whole genome shotgun (WGS) entry which is preliminary data.</text>
</comment>
<evidence type="ECO:0000313" key="1">
    <source>
        <dbReference type="EMBL" id="MFD1044133.1"/>
    </source>
</evidence>
<organism evidence="1 2">
    <name type="scientific">Kibdelosporangium lantanae</name>
    <dbReference type="NCBI Taxonomy" id="1497396"/>
    <lineage>
        <taxon>Bacteria</taxon>
        <taxon>Bacillati</taxon>
        <taxon>Actinomycetota</taxon>
        <taxon>Actinomycetes</taxon>
        <taxon>Pseudonocardiales</taxon>
        <taxon>Pseudonocardiaceae</taxon>
        <taxon>Kibdelosporangium</taxon>
    </lineage>
</organism>
<evidence type="ECO:0000313" key="2">
    <source>
        <dbReference type="Proteomes" id="UP001597045"/>
    </source>
</evidence>
<keyword evidence="2" id="KW-1185">Reference proteome</keyword>
<proteinExistence type="predicted"/>
<name>A0ABW3M0S4_9PSEU</name>
<protein>
    <recommendedName>
        <fullName evidence="3">Restriction endonuclease</fullName>
    </recommendedName>
</protein>
<dbReference type="EMBL" id="JBHTIS010000005">
    <property type="protein sequence ID" value="MFD1044133.1"/>
    <property type="molecule type" value="Genomic_DNA"/>
</dbReference>